<dbReference type="KEGG" id="psco:LY89DRAFT_687027"/>
<dbReference type="OrthoDB" id="10650415at2759"/>
<evidence type="ECO:0000313" key="2">
    <source>
        <dbReference type="Proteomes" id="UP000070700"/>
    </source>
</evidence>
<keyword evidence="2" id="KW-1185">Reference proteome</keyword>
<sequence length="246" mass="28638">MEHKEGKRAQEQESAMKISMSKMLMCRLRSFVCRRSFSATPLSLPLPLDTATCRARALWAGRFRMKKESLGNQFNIFLFKTKTHVDSVQQKFRARMQLNAHVLLAQQFCQFSGKLCTMLDSIRSEDPAFTPYIHPLYGVVEILNCYYSDTSEVDEHLCTQWFGDQRYSKLFQQWQDLRKGVKQRAQSLEAFLSPDRPRLMADDGKVPLESLLELSIQCYLDWVPNRQPKQYDIGTDIPHLSFVFCC</sequence>
<dbReference type="Proteomes" id="UP000070700">
    <property type="component" value="Unassembled WGS sequence"/>
</dbReference>
<gene>
    <name evidence="1" type="ORF">LY89DRAFT_687027</name>
</gene>
<evidence type="ECO:0000313" key="1">
    <source>
        <dbReference type="EMBL" id="KUJ14594.1"/>
    </source>
</evidence>
<reference evidence="1 2" key="1">
    <citation type="submission" date="2015-10" db="EMBL/GenBank/DDBJ databases">
        <title>Full genome of DAOMC 229536 Phialocephala scopiformis, a fungal endophyte of spruce producing the potent anti-insectan compound rugulosin.</title>
        <authorList>
            <consortium name="DOE Joint Genome Institute"/>
            <person name="Walker A.K."/>
            <person name="Frasz S.L."/>
            <person name="Seifert K.A."/>
            <person name="Miller J.D."/>
            <person name="Mondo S.J."/>
            <person name="Labutti K."/>
            <person name="Lipzen A."/>
            <person name="Dockter R."/>
            <person name="Kennedy M."/>
            <person name="Grigoriev I.V."/>
            <person name="Spatafora J.W."/>
        </authorList>
    </citation>
    <scope>NUCLEOTIDE SEQUENCE [LARGE SCALE GENOMIC DNA]</scope>
    <source>
        <strain evidence="1 2">CBS 120377</strain>
    </source>
</reference>
<proteinExistence type="predicted"/>
<dbReference type="GeneID" id="28825135"/>
<dbReference type="InParanoid" id="A0A194X3I8"/>
<dbReference type="EMBL" id="KQ947420">
    <property type="protein sequence ID" value="KUJ14594.1"/>
    <property type="molecule type" value="Genomic_DNA"/>
</dbReference>
<dbReference type="AlphaFoldDB" id="A0A194X3I8"/>
<organism evidence="1 2">
    <name type="scientific">Mollisia scopiformis</name>
    <name type="common">Conifer needle endophyte fungus</name>
    <name type="synonym">Phialocephala scopiformis</name>
    <dbReference type="NCBI Taxonomy" id="149040"/>
    <lineage>
        <taxon>Eukaryota</taxon>
        <taxon>Fungi</taxon>
        <taxon>Dikarya</taxon>
        <taxon>Ascomycota</taxon>
        <taxon>Pezizomycotina</taxon>
        <taxon>Leotiomycetes</taxon>
        <taxon>Helotiales</taxon>
        <taxon>Mollisiaceae</taxon>
        <taxon>Mollisia</taxon>
    </lineage>
</organism>
<name>A0A194X3I8_MOLSC</name>
<protein>
    <submittedName>
        <fullName evidence="1">Uncharacterized protein</fullName>
    </submittedName>
</protein>
<dbReference type="RefSeq" id="XP_018068949.1">
    <property type="nucleotide sequence ID" value="XM_018215409.1"/>
</dbReference>
<accession>A0A194X3I8</accession>